<feature type="region of interest" description="Disordered" evidence="1">
    <location>
        <begin position="587"/>
        <end position="607"/>
    </location>
</feature>
<dbReference type="EMBL" id="HBKQ01028376">
    <property type="protein sequence ID" value="CAE2246902.1"/>
    <property type="molecule type" value="Transcribed_RNA"/>
</dbReference>
<evidence type="ECO:0000256" key="3">
    <source>
        <dbReference type="SAM" id="SignalP"/>
    </source>
</evidence>
<feature type="region of interest" description="Disordered" evidence="1">
    <location>
        <begin position="34"/>
        <end position="149"/>
    </location>
</feature>
<feature type="compositionally biased region" description="Basic and acidic residues" evidence="1">
    <location>
        <begin position="727"/>
        <end position="748"/>
    </location>
</feature>
<proteinExistence type="predicted"/>
<reference evidence="4" key="1">
    <citation type="submission" date="2021-01" db="EMBL/GenBank/DDBJ databases">
        <authorList>
            <person name="Corre E."/>
            <person name="Pelletier E."/>
            <person name="Niang G."/>
            <person name="Scheremetjew M."/>
            <person name="Finn R."/>
            <person name="Kale V."/>
            <person name="Holt S."/>
            <person name="Cochrane G."/>
            <person name="Meng A."/>
            <person name="Brown T."/>
            <person name="Cohen L."/>
        </authorList>
    </citation>
    <scope>NUCLEOTIDE SEQUENCE</scope>
    <source>
        <strain evidence="4">Isolate 1302-5</strain>
    </source>
</reference>
<keyword evidence="2" id="KW-0812">Transmembrane</keyword>
<feature type="compositionally biased region" description="Basic and acidic residues" evidence="1">
    <location>
        <begin position="90"/>
        <end position="110"/>
    </location>
</feature>
<sequence>MIMRAASVGALALCAVAIRDASVGVGVGAAPLAASASAKNADATHGTSPSSKDRPRRPGVLKGMTPEQRASHAAHRAGLSRRMQERRRKAQESIKGRNEGKDEKISDAKAKPYSGASAGPAGADGKKERMTQAPEGRRKMEGLRPEGKIERLSKEEMKRIAEEANSAAAHSIRAKKAKKTEAKANMKAASESDPGEGLSAGAQRRRLKKTPEAERDAASSTQNYDWMRRASWGGSSGGGVPSNYNPYYIEGMADPGDEYDWWSQGYRFLGGYIDCDHGRSNEHNWRNLNEEDGDVEYDQNERDLSGSKDGEGYGGCQRWAMWASYVNPNYQGGGRDEYFDCDDGGGTCSSLDCHDPDTEWILLGVYRQEFYQFIEQISKHVWAIDSYEYAVALAGLAYMTDYDCWQVQDQNDGSYFYAGTKPTQFGRFEMGLYVDEYCLEAYDGGAYTYDNMGMGSDLNLGSKDETGCSNNGDRRLEDGGGEGDGGGGGDCDELENYWDSTQEYTLTNLNNVYDTFKYCTPCMDYPTYQDGYFIGDYGTDDDDLINQCWKFHSHDSFVCEGDCMNMGHSQGTVLQFEVDGTTFGSSMDGTTSSLGSNPNANSNSQSTNKTITKLDKLKANLFVGFAGILFVATFLAFAVARGSGRKDRSGKSRSLLTSEERARARRRSRSKGRTSAASRGDRSSRSRTSRSKSRGANSRGTSSRSKSAGRSKSRGASTRSKSAGRSSSDRESSGRSPRSDAVSRERSSSRRSASRRARSSNKFVDDF</sequence>
<accession>A0A7S4MVP1</accession>
<feature type="region of interest" description="Disordered" evidence="1">
    <location>
        <begin position="186"/>
        <end position="221"/>
    </location>
</feature>
<feature type="compositionally biased region" description="Basic and acidic residues" evidence="1">
    <location>
        <begin position="469"/>
        <end position="478"/>
    </location>
</feature>
<keyword evidence="2" id="KW-0472">Membrane</keyword>
<feature type="chain" id="PRO_5030671818" evidence="3">
    <location>
        <begin position="22"/>
        <end position="767"/>
    </location>
</feature>
<feature type="compositionally biased region" description="Basic residues" evidence="1">
    <location>
        <begin position="72"/>
        <end position="89"/>
    </location>
</feature>
<feature type="compositionally biased region" description="Low complexity" evidence="1">
    <location>
        <begin position="111"/>
        <end position="123"/>
    </location>
</feature>
<dbReference type="AlphaFoldDB" id="A0A7S4MVP1"/>
<feature type="region of interest" description="Disordered" evidence="1">
    <location>
        <begin position="642"/>
        <end position="767"/>
    </location>
</feature>
<feature type="region of interest" description="Disordered" evidence="1">
    <location>
        <begin position="469"/>
        <end position="490"/>
    </location>
</feature>
<feature type="compositionally biased region" description="Basic and acidic residues" evidence="1">
    <location>
        <begin position="124"/>
        <end position="149"/>
    </location>
</feature>
<protein>
    <submittedName>
        <fullName evidence="4">Uncharacterized protein</fullName>
    </submittedName>
</protein>
<gene>
    <name evidence="4" type="ORF">OAUR00152_LOCUS19238</name>
</gene>
<keyword evidence="2" id="KW-1133">Transmembrane helix</keyword>
<name>A0A7S4MVP1_9STRA</name>
<feature type="transmembrane region" description="Helical" evidence="2">
    <location>
        <begin position="621"/>
        <end position="640"/>
    </location>
</feature>
<feature type="compositionally biased region" description="Basic residues" evidence="1">
    <location>
        <begin position="663"/>
        <end position="672"/>
    </location>
</feature>
<keyword evidence="3" id="KW-0732">Signal</keyword>
<feature type="compositionally biased region" description="Low complexity" evidence="1">
    <location>
        <begin position="714"/>
        <end position="726"/>
    </location>
</feature>
<feature type="compositionally biased region" description="Low complexity" evidence="1">
    <location>
        <begin position="34"/>
        <end position="43"/>
    </location>
</feature>
<feature type="compositionally biased region" description="Low complexity" evidence="1">
    <location>
        <begin position="694"/>
        <end position="706"/>
    </location>
</feature>
<feature type="signal peptide" evidence="3">
    <location>
        <begin position="1"/>
        <end position="21"/>
    </location>
</feature>
<organism evidence="4">
    <name type="scientific">Odontella aurita</name>
    <dbReference type="NCBI Taxonomy" id="265563"/>
    <lineage>
        <taxon>Eukaryota</taxon>
        <taxon>Sar</taxon>
        <taxon>Stramenopiles</taxon>
        <taxon>Ochrophyta</taxon>
        <taxon>Bacillariophyta</taxon>
        <taxon>Mediophyceae</taxon>
        <taxon>Biddulphiophycidae</taxon>
        <taxon>Eupodiscales</taxon>
        <taxon>Odontellaceae</taxon>
        <taxon>Odontella</taxon>
    </lineage>
</organism>
<evidence type="ECO:0000256" key="2">
    <source>
        <dbReference type="SAM" id="Phobius"/>
    </source>
</evidence>
<evidence type="ECO:0000256" key="1">
    <source>
        <dbReference type="SAM" id="MobiDB-lite"/>
    </source>
</evidence>
<evidence type="ECO:0000313" key="4">
    <source>
        <dbReference type="EMBL" id="CAE2246902.1"/>
    </source>
</evidence>